<dbReference type="InParanoid" id="A0A2P5FME6"/>
<keyword evidence="2" id="KW-1185">Reference proteome</keyword>
<organism evidence="1 2">
    <name type="scientific">Trema orientale</name>
    <name type="common">Charcoal tree</name>
    <name type="synonym">Celtis orientalis</name>
    <dbReference type="NCBI Taxonomy" id="63057"/>
    <lineage>
        <taxon>Eukaryota</taxon>
        <taxon>Viridiplantae</taxon>
        <taxon>Streptophyta</taxon>
        <taxon>Embryophyta</taxon>
        <taxon>Tracheophyta</taxon>
        <taxon>Spermatophyta</taxon>
        <taxon>Magnoliopsida</taxon>
        <taxon>eudicotyledons</taxon>
        <taxon>Gunneridae</taxon>
        <taxon>Pentapetalae</taxon>
        <taxon>rosids</taxon>
        <taxon>fabids</taxon>
        <taxon>Rosales</taxon>
        <taxon>Cannabaceae</taxon>
        <taxon>Trema</taxon>
    </lineage>
</organism>
<comment type="caution">
    <text evidence="1">The sequence shown here is derived from an EMBL/GenBank/DDBJ whole genome shotgun (WGS) entry which is preliminary data.</text>
</comment>
<evidence type="ECO:0000313" key="1">
    <source>
        <dbReference type="EMBL" id="PON98949.1"/>
    </source>
</evidence>
<gene>
    <name evidence="1" type="ORF">TorRG33x02_051860</name>
</gene>
<dbReference type="EMBL" id="JXTC01000021">
    <property type="protein sequence ID" value="PON98949.1"/>
    <property type="molecule type" value="Genomic_DNA"/>
</dbReference>
<accession>A0A2P5FME6</accession>
<evidence type="ECO:0000313" key="2">
    <source>
        <dbReference type="Proteomes" id="UP000237000"/>
    </source>
</evidence>
<proteinExistence type="predicted"/>
<protein>
    <submittedName>
        <fullName evidence="1">Uncharacterized protein</fullName>
    </submittedName>
</protein>
<feature type="non-terminal residue" evidence="1">
    <location>
        <position position="1"/>
    </location>
</feature>
<reference evidence="2" key="1">
    <citation type="submission" date="2016-06" db="EMBL/GenBank/DDBJ databases">
        <title>Parallel loss of symbiosis genes in relatives of nitrogen-fixing non-legume Parasponia.</title>
        <authorList>
            <person name="Van Velzen R."/>
            <person name="Holmer R."/>
            <person name="Bu F."/>
            <person name="Rutten L."/>
            <person name="Van Zeijl A."/>
            <person name="Liu W."/>
            <person name="Santuari L."/>
            <person name="Cao Q."/>
            <person name="Sharma T."/>
            <person name="Shen D."/>
            <person name="Roswanjaya Y."/>
            <person name="Wardhani T."/>
            <person name="Kalhor M.S."/>
            <person name="Jansen J."/>
            <person name="Van den Hoogen J."/>
            <person name="Gungor B."/>
            <person name="Hartog M."/>
            <person name="Hontelez J."/>
            <person name="Verver J."/>
            <person name="Yang W.-C."/>
            <person name="Schijlen E."/>
            <person name="Repin R."/>
            <person name="Schilthuizen M."/>
            <person name="Schranz E."/>
            <person name="Heidstra R."/>
            <person name="Miyata K."/>
            <person name="Fedorova E."/>
            <person name="Kohlen W."/>
            <person name="Bisseling T."/>
            <person name="Smit S."/>
            <person name="Geurts R."/>
        </authorList>
    </citation>
    <scope>NUCLEOTIDE SEQUENCE [LARGE SCALE GENOMIC DNA]</scope>
    <source>
        <strain evidence="2">cv. RG33-2</strain>
    </source>
</reference>
<sequence>LGQFSYTHYQSRENSEALHSNGFGTSRSTTCCSSARRLENASLLLSIPKSSRLET</sequence>
<dbReference type="Proteomes" id="UP000237000">
    <property type="component" value="Unassembled WGS sequence"/>
</dbReference>
<dbReference type="AlphaFoldDB" id="A0A2P5FME6"/>
<name>A0A2P5FME6_TREOI</name>